<dbReference type="GO" id="GO:0005886">
    <property type="term" value="C:plasma membrane"/>
    <property type="evidence" value="ECO:0007669"/>
    <property type="project" value="TreeGrafter"/>
</dbReference>
<dbReference type="InterPro" id="IPR015854">
    <property type="entry name" value="ABC_transpr_LolD-like"/>
</dbReference>
<dbReference type="RefSeq" id="WP_051908511.1">
    <property type="nucleotide sequence ID" value="NZ_CP008941.1"/>
</dbReference>
<dbReference type="FunFam" id="3.40.50.300:FF:000056">
    <property type="entry name" value="Cell division ATP-binding protein FtsE"/>
    <property type="match status" value="1"/>
</dbReference>
<dbReference type="eggNOG" id="COG2884">
    <property type="taxonomic scope" value="Bacteria"/>
</dbReference>
<keyword evidence="7" id="KW-0131">Cell cycle</keyword>
<dbReference type="EMBL" id="CP008941">
    <property type="protein sequence ID" value="AIK96006.1"/>
    <property type="molecule type" value="Genomic_DNA"/>
</dbReference>
<dbReference type="GO" id="GO:0005524">
    <property type="term" value="F:ATP binding"/>
    <property type="evidence" value="ECO:0007669"/>
    <property type="project" value="UniProtKB-KW"/>
</dbReference>
<dbReference type="Pfam" id="PF00005">
    <property type="entry name" value="ABC_tran"/>
    <property type="match status" value="1"/>
</dbReference>
<dbReference type="SMART" id="SM00382">
    <property type="entry name" value="AAA"/>
    <property type="match status" value="1"/>
</dbReference>
<comment type="function">
    <text evidence="1">Part of the ABC transporter FtsEX involved in cellular division. Important for assembly or stability of the septal ring.</text>
</comment>
<feature type="domain" description="ABC transporter" evidence="6">
    <location>
        <begin position="12"/>
        <end position="238"/>
    </location>
</feature>
<evidence type="ECO:0000256" key="1">
    <source>
        <dbReference type="ARBA" id="ARBA00002579"/>
    </source>
</evidence>
<dbReference type="PANTHER" id="PTHR24220:SF470">
    <property type="entry name" value="CELL DIVISION ATP-BINDING PROTEIN FTSE"/>
    <property type="match status" value="1"/>
</dbReference>
<dbReference type="GO" id="GO:0016887">
    <property type="term" value="F:ATP hydrolysis activity"/>
    <property type="evidence" value="ECO:0007669"/>
    <property type="project" value="InterPro"/>
</dbReference>
<dbReference type="InterPro" id="IPR003439">
    <property type="entry name" value="ABC_transporter-like_ATP-bd"/>
</dbReference>
<dbReference type="GO" id="GO:0051301">
    <property type="term" value="P:cell division"/>
    <property type="evidence" value="ECO:0007669"/>
    <property type="project" value="UniProtKB-KW"/>
</dbReference>
<gene>
    <name evidence="7" type="ORF">ID47_03505</name>
</gene>
<accession>A0A077AUG3</accession>
<evidence type="ECO:0000256" key="2">
    <source>
        <dbReference type="ARBA" id="ARBA00005417"/>
    </source>
</evidence>
<evidence type="ECO:0000256" key="4">
    <source>
        <dbReference type="ARBA" id="ARBA00022741"/>
    </source>
</evidence>
<comment type="similarity">
    <text evidence="2">Belongs to the ABC transporter superfamily.</text>
</comment>
<protein>
    <recommendedName>
        <fullName evidence="3">Cell division ATP-binding protein FtsE</fullName>
    </recommendedName>
</protein>
<evidence type="ECO:0000256" key="5">
    <source>
        <dbReference type="ARBA" id="ARBA00022840"/>
    </source>
</evidence>
<dbReference type="OrthoDB" id="9802264at2"/>
<dbReference type="HOGENOM" id="CLU_000604_1_22_5"/>
<reference evidence="7 8" key="1">
    <citation type="submission" date="2014-07" db="EMBL/GenBank/DDBJ databases">
        <title>Comparative genomic insights into amoeba endosymbionts belonging to the families of Holosporaceae and Candidatus Midichloriaceae within Rickettsiales.</title>
        <authorList>
            <person name="Wang Z."/>
            <person name="Wu M."/>
        </authorList>
    </citation>
    <scope>NUCLEOTIDE SEQUENCE [LARGE SCALE GENOMIC DNA]</scope>
    <source>
        <strain evidence="7">PRA3</strain>
    </source>
</reference>
<keyword evidence="4" id="KW-0547">Nucleotide-binding</keyword>
<evidence type="ECO:0000313" key="8">
    <source>
        <dbReference type="Proteomes" id="UP000028926"/>
    </source>
</evidence>
<organism evidence="7 8">
    <name type="scientific">Candidatus Odyssella acanthamoebae</name>
    <dbReference type="NCBI Taxonomy" id="91604"/>
    <lineage>
        <taxon>Bacteria</taxon>
        <taxon>Pseudomonadati</taxon>
        <taxon>Pseudomonadota</taxon>
        <taxon>Alphaproteobacteria</taxon>
        <taxon>Holosporales</taxon>
        <taxon>Candidatus Paracaedibacteraceae</taxon>
        <taxon>Candidatus Odyssella</taxon>
    </lineage>
</organism>
<evidence type="ECO:0000256" key="3">
    <source>
        <dbReference type="ARBA" id="ARBA00020019"/>
    </source>
</evidence>
<proteinExistence type="inferred from homology"/>
<sequence length="238" mass="26572">MVIQRRQPIEIVRFDQVGLVYPGGHRVLHGLSQSFNVGSFTFLTGVSGAGKTSLLKLMYRGVRSTEGTVRVFSKDVNRITNTELPQYRQRIGIVFQDCKLFSHLNVIDNVALALKVSGTDVKTARTHAKELLQWVGLGQHLYEMPYTLSDGQKQRVAIARAVITRPLLLLADEPTGNLDHESGYRLLRLFEELNKIGTTVILATHNKALIAEFPYPEVELHQGRLISVSNQSTKVSHG</sequence>
<dbReference type="PROSITE" id="PS50893">
    <property type="entry name" value="ABC_TRANSPORTER_2"/>
    <property type="match status" value="1"/>
</dbReference>
<dbReference type="Proteomes" id="UP000028926">
    <property type="component" value="Chromosome"/>
</dbReference>
<dbReference type="InterPro" id="IPR003593">
    <property type="entry name" value="AAA+_ATPase"/>
</dbReference>
<keyword evidence="5" id="KW-0067">ATP-binding</keyword>
<evidence type="ECO:0000313" key="7">
    <source>
        <dbReference type="EMBL" id="AIK96006.1"/>
    </source>
</evidence>
<dbReference type="SUPFAM" id="SSF52540">
    <property type="entry name" value="P-loop containing nucleoside triphosphate hydrolases"/>
    <property type="match status" value="1"/>
</dbReference>
<keyword evidence="8" id="KW-1185">Reference proteome</keyword>
<dbReference type="STRING" id="91604.ID47_03505"/>
<dbReference type="GO" id="GO:0022857">
    <property type="term" value="F:transmembrane transporter activity"/>
    <property type="evidence" value="ECO:0007669"/>
    <property type="project" value="TreeGrafter"/>
</dbReference>
<dbReference type="PANTHER" id="PTHR24220">
    <property type="entry name" value="IMPORT ATP-BINDING PROTEIN"/>
    <property type="match status" value="1"/>
</dbReference>
<dbReference type="KEGG" id="paca:ID47_03505"/>
<name>A0A077AUG3_9PROT</name>
<dbReference type="AlphaFoldDB" id="A0A077AUG3"/>
<dbReference type="InterPro" id="IPR027417">
    <property type="entry name" value="P-loop_NTPase"/>
</dbReference>
<dbReference type="Gene3D" id="3.40.50.300">
    <property type="entry name" value="P-loop containing nucleotide triphosphate hydrolases"/>
    <property type="match status" value="1"/>
</dbReference>
<keyword evidence="7" id="KW-0132">Cell division</keyword>
<evidence type="ECO:0000259" key="6">
    <source>
        <dbReference type="PROSITE" id="PS50893"/>
    </source>
</evidence>